<keyword evidence="2" id="KW-1185">Reference proteome</keyword>
<dbReference type="EMBL" id="CP147407">
    <property type="protein sequence ID" value="WXB97058.1"/>
    <property type="molecule type" value="Genomic_DNA"/>
</dbReference>
<protein>
    <submittedName>
        <fullName evidence="1">Uncharacterized protein</fullName>
    </submittedName>
</protein>
<accession>A0ABZ2NH39</accession>
<evidence type="ECO:0000313" key="1">
    <source>
        <dbReference type="EMBL" id="WXB97058.1"/>
    </source>
</evidence>
<dbReference type="Proteomes" id="UP001377337">
    <property type="component" value="Chromosome"/>
</dbReference>
<sequence>METMMDIILSEKSTLMITIILTAVEFGFIGEVCELKGYRQVLEFI</sequence>
<name>A0ABZ2NH39_9BACI</name>
<evidence type="ECO:0000313" key="2">
    <source>
        <dbReference type="Proteomes" id="UP001377337"/>
    </source>
</evidence>
<gene>
    <name evidence="1" type="ORF">WCV65_00590</name>
</gene>
<proteinExistence type="predicted"/>
<organism evidence="1 2">
    <name type="scientific">Metabacillus sediminis</name>
    <dbReference type="NCBI Taxonomy" id="3117746"/>
    <lineage>
        <taxon>Bacteria</taxon>
        <taxon>Bacillati</taxon>
        <taxon>Bacillota</taxon>
        <taxon>Bacilli</taxon>
        <taxon>Bacillales</taxon>
        <taxon>Bacillaceae</taxon>
        <taxon>Metabacillus</taxon>
    </lineage>
</organism>
<reference evidence="1 2" key="1">
    <citation type="submission" date="2024-02" db="EMBL/GenBank/DDBJ databases">
        <title>Seven novel Bacillus-like species.</title>
        <authorList>
            <person name="Liu G."/>
        </authorList>
    </citation>
    <scope>NUCLEOTIDE SEQUENCE [LARGE SCALE GENOMIC DNA]</scope>
    <source>
        <strain evidence="1 2">FJAT-52054</strain>
    </source>
</reference>
<dbReference type="RefSeq" id="WP_338779310.1">
    <property type="nucleotide sequence ID" value="NZ_CP147407.1"/>
</dbReference>